<accession>A0A1Y1XLI5</accession>
<sequence length="291" mass="33765">MNEYPANQQYYWSGGYEQYEQSNVAQNNWAQPQTSFQKDFQYQKHVKTHQTCKECGFAACKPVLLTHKEVVHGIKKPNSKGDLGYKPLAISLDTPEEIAKWIEQRKKRYPTDENIRQKQLEEQNKRERGEPVATKNKRPNQVDKQPRKKAKSEDAEQTNDPLNLIADYGNSDEGESSNEDMDPEKDAISSKTNPTSTNSKSTRKCKYFLRGKCRHGDKCKFQHIKPEPKKPQDKQTNSFRKRPGLLKMLLNSEIEREQSYILQALRFIVQQNFFVSESGEESYSDTDSSEE</sequence>
<dbReference type="GO" id="GO:0003723">
    <property type="term" value="F:RNA binding"/>
    <property type="evidence" value="ECO:0007669"/>
    <property type="project" value="InterPro"/>
</dbReference>
<dbReference type="SUPFAM" id="SSF90229">
    <property type="entry name" value="CCCH zinc finger"/>
    <property type="match status" value="1"/>
</dbReference>
<dbReference type="Pfam" id="PF10453">
    <property type="entry name" value="NUFIP1"/>
    <property type="match status" value="1"/>
</dbReference>
<dbReference type="OrthoDB" id="273070at2759"/>
<reference evidence="7 8" key="1">
    <citation type="submission" date="2016-07" db="EMBL/GenBank/DDBJ databases">
        <title>Pervasive Adenine N6-methylation of Active Genes in Fungi.</title>
        <authorList>
            <consortium name="DOE Joint Genome Institute"/>
            <person name="Mondo S.J."/>
            <person name="Dannebaum R.O."/>
            <person name="Kuo R.C."/>
            <person name="Labutti K."/>
            <person name="Haridas S."/>
            <person name="Kuo A."/>
            <person name="Salamov A."/>
            <person name="Ahrendt S.R."/>
            <person name="Lipzen A."/>
            <person name="Sullivan W."/>
            <person name="Andreopoulos W.B."/>
            <person name="Clum A."/>
            <person name="Lindquist E."/>
            <person name="Daum C."/>
            <person name="Ramamoorthy G.K."/>
            <person name="Gryganskyi A."/>
            <person name="Culley D."/>
            <person name="Magnuson J.K."/>
            <person name="James T.Y."/>
            <person name="O'Malley M.A."/>
            <person name="Stajich J.E."/>
            <person name="Spatafora J.W."/>
            <person name="Visel A."/>
            <person name="Grigoriev I.V."/>
        </authorList>
    </citation>
    <scope>NUCLEOTIDE SEQUENCE [LARGE SCALE GENOMIC DNA]</scope>
    <source>
        <strain evidence="7 8">CBS 931.73</strain>
    </source>
</reference>
<feature type="zinc finger region" description="C3H1-type" evidence="4">
    <location>
        <begin position="199"/>
        <end position="226"/>
    </location>
</feature>
<protein>
    <recommendedName>
        <fullName evidence="6">C3H1-type domain-containing protein</fullName>
    </recommendedName>
</protein>
<feature type="compositionally biased region" description="Acidic residues" evidence="5">
    <location>
        <begin position="170"/>
        <end position="183"/>
    </location>
</feature>
<dbReference type="InterPro" id="IPR019496">
    <property type="entry name" value="NUFIP1_cons_dom"/>
</dbReference>
<dbReference type="AlphaFoldDB" id="A0A1Y1XLI5"/>
<gene>
    <name evidence="7" type="ORF">K493DRAFT_360119</name>
</gene>
<name>A0A1Y1XLI5_9FUNG</name>
<dbReference type="GO" id="GO:0000492">
    <property type="term" value="P:box C/D snoRNP assembly"/>
    <property type="evidence" value="ECO:0007669"/>
    <property type="project" value="TreeGrafter"/>
</dbReference>
<keyword evidence="3 4" id="KW-0862">Zinc</keyword>
<dbReference type="InParanoid" id="A0A1Y1XLI5"/>
<dbReference type="InterPro" id="IPR000571">
    <property type="entry name" value="Znf_CCCH"/>
</dbReference>
<keyword evidence="1 4" id="KW-0479">Metal-binding</keyword>
<dbReference type="STRING" id="1314790.A0A1Y1XLI5"/>
<feature type="region of interest" description="Disordered" evidence="5">
    <location>
        <begin position="110"/>
        <end position="203"/>
    </location>
</feature>
<dbReference type="PANTHER" id="PTHR13309">
    <property type="entry name" value="NUCLEAR FRAGILE X MENTAL RETARDATION PROTEIN INTERACTING PROTEIN 1"/>
    <property type="match status" value="1"/>
</dbReference>
<dbReference type="Pfam" id="PF16131">
    <property type="entry name" value="Torus"/>
    <property type="match status" value="1"/>
</dbReference>
<organism evidence="7 8">
    <name type="scientific">Basidiobolus meristosporus CBS 931.73</name>
    <dbReference type="NCBI Taxonomy" id="1314790"/>
    <lineage>
        <taxon>Eukaryota</taxon>
        <taxon>Fungi</taxon>
        <taxon>Fungi incertae sedis</taxon>
        <taxon>Zoopagomycota</taxon>
        <taxon>Entomophthoromycotina</taxon>
        <taxon>Basidiobolomycetes</taxon>
        <taxon>Basidiobolales</taxon>
        <taxon>Basidiobolaceae</taxon>
        <taxon>Basidiobolus</taxon>
    </lineage>
</organism>
<dbReference type="PROSITE" id="PS50103">
    <property type="entry name" value="ZF_C3H1"/>
    <property type="match status" value="1"/>
</dbReference>
<evidence type="ECO:0000256" key="3">
    <source>
        <dbReference type="ARBA" id="ARBA00022833"/>
    </source>
</evidence>
<dbReference type="InterPro" id="IPR036855">
    <property type="entry name" value="Znf_CCCH_sf"/>
</dbReference>
<evidence type="ECO:0000256" key="4">
    <source>
        <dbReference type="PROSITE-ProRule" id="PRU00723"/>
    </source>
</evidence>
<dbReference type="InterPro" id="IPR039136">
    <property type="entry name" value="NUFIP1-like"/>
</dbReference>
<dbReference type="GO" id="GO:0005634">
    <property type="term" value="C:nucleus"/>
    <property type="evidence" value="ECO:0007669"/>
    <property type="project" value="TreeGrafter"/>
</dbReference>
<dbReference type="InterPro" id="IPR032297">
    <property type="entry name" value="Torus"/>
</dbReference>
<dbReference type="EMBL" id="MCFE01000568">
    <property type="protein sequence ID" value="ORX86563.1"/>
    <property type="molecule type" value="Genomic_DNA"/>
</dbReference>
<evidence type="ECO:0000313" key="8">
    <source>
        <dbReference type="Proteomes" id="UP000193498"/>
    </source>
</evidence>
<dbReference type="GO" id="GO:0008270">
    <property type="term" value="F:zinc ion binding"/>
    <property type="evidence" value="ECO:0007669"/>
    <property type="project" value="UniProtKB-KW"/>
</dbReference>
<comment type="caution">
    <text evidence="7">The sequence shown here is derived from an EMBL/GenBank/DDBJ whole genome shotgun (WGS) entry which is preliminary data.</text>
</comment>
<dbReference type="PANTHER" id="PTHR13309:SF0">
    <property type="entry name" value="FMR1-INTERACTING PROTEIN NUFIP1"/>
    <property type="match status" value="1"/>
</dbReference>
<dbReference type="SMART" id="SM00356">
    <property type="entry name" value="ZnF_C3H1"/>
    <property type="match status" value="1"/>
</dbReference>
<dbReference type="Proteomes" id="UP000193498">
    <property type="component" value="Unassembled WGS sequence"/>
</dbReference>
<dbReference type="Gene3D" id="4.10.1000.10">
    <property type="entry name" value="Zinc finger, CCCH-type"/>
    <property type="match status" value="1"/>
</dbReference>
<proteinExistence type="predicted"/>
<evidence type="ECO:0000313" key="7">
    <source>
        <dbReference type="EMBL" id="ORX86563.1"/>
    </source>
</evidence>
<evidence type="ECO:0000256" key="5">
    <source>
        <dbReference type="SAM" id="MobiDB-lite"/>
    </source>
</evidence>
<keyword evidence="8" id="KW-1185">Reference proteome</keyword>
<feature type="compositionally biased region" description="Low complexity" evidence="5">
    <location>
        <begin position="189"/>
        <end position="200"/>
    </location>
</feature>
<evidence type="ECO:0000259" key="6">
    <source>
        <dbReference type="PROSITE" id="PS50103"/>
    </source>
</evidence>
<feature type="domain" description="C3H1-type" evidence="6">
    <location>
        <begin position="199"/>
        <end position="226"/>
    </location>
</feature>
<evidence type="ECO:0000256" key="1">
    <source>
        <dbReference type="ARBA" id="ARBA00022723"/>
    </source>
</evidence>
<feature type="compositionally biased region" description="Basic and acidic residues" evidence="5">
    <location>
        <begin position="110"/>
        <end position="130"/>
    </location>
</feature>
<evidence type="ECO:0000256" key="2">
    <source>
        <dbReference type="ARBA" id="ARBA00022771"/>
    </source>
</evidence>
<keyword evidence="2 4" id="KW-0863">Zinc-finger</keyword>